<sequence length="147" mass="16185">MHIKKTHGCHPAGQGCSDRTVHRCGAKVTYANLLPNSMIDITVQSPDSSTSGTSAIGHFYMHVDDYGGGHGGGFTFIKDPIFVNGCHCSQCENIPKSYNFQRSFDLPIPPKGTWFDVWISIYWACGMDGTNSIACSSEDVHYRTYVQ</sequence>
<comment type="caution">
    <text evidence="1">The sequence shown here is derived from an EMBL/GenBank/DDBJ whole genome shotgun (WGS) entry which is preliminary data.</text>
</comment>
<keyword evidence="2" id="KW-1185">Reference proteome</keyword>
<dbReference type="Proteomes" id="UP000789901">
    <property type="component" value="Unassembled WGS sequence"/>
</dbReference>
<evidence type="ECO:0000313" key="2">
    <source>
        <dbReference type="Proteomes" id="UP000789901"/>
    </source>
</evidence>
<gene>
    <name evidence="1" type="ORF">GMARGA_LOCUS1618</name>
</gene>
<accession>A0ABM8VZV6</accession>
<evidence type="ECO:0000313" key="1">
    <source>
        <dbReference type="EMBL" id="CAG8488814.1"/>
    </source>
</evidence>
<dbReference type="EMBL" id="CAJVQB010000434">
    <property type="protein sequence ID" value="CAG8488814.1"/>
    <property type="molecule type" value="Genomic_DNA"/>
</dbReference>
<organism evidence="1 2">
    <name type="scientific">Gigaspora margarita</name>
    <dbReference type="NCBI Taxonomy" id="4874"/>
    <lineage>
        <taxon>Eukaryota</taxon>
        <taxon>Fungi</taxon>
        <taxon>Fungi incertae sedis</taxon>
        <taxon>Mucoromycota</taxon>
        <taxon>Glomeromycotina</taxon>
        <taxon>Glomeromycetes</taxon>
        <taxon>Diversisporales</taxon>
        <taxon>Gigasporaceae</taxon>
        <taxon>Gigaspora</taxon>
    </lineage>
</organism>
<protein>
    <submittedName>
        <fullName evidence="1">35220_t:CDS:1</fullName>
    </submittedName>
</protein>
<proteinExistence type="predicted"/>
<reference evidence="1 2" key="1">
    <citation type="submission" date="2021-06" db="EMBL/GenBank/DDBJ databases">
        <authorList>
            <person name="Kallberg Y."/>
            <person name="Tangrot J."/>
            <person name="Rosling A."/>
        </authorList>
    </citation>
    <scope>NUCLEOTIDE SEQUENCE [LARGE SCALE GENOMIC DNA]</scope>
    <source>
        <strain evidence="1 2">120-4 pot B 10/14</strain>
    </source>
</reference>
<name>A0ABM8VZV6_GIGMA</name>
<dbReference type="PROSITE" id="PS51257">
    <property type="entry name" value="PROKAR_LIPOPROTEIN"/>
    <property type="match status" value="1"/>
</dbReference>